<dbReference type="RefSeq" id="XP_055890629.1">
    <property type="nucleotide sequence ID" value="XM_056034654.1"/>
</dbReference>
<dbReference type="InterPro" id="IPR050135">
    <property type="entry name" value="dGTPase-like"/>
</dbReference>
<evidence type="ECO:0000313" key="12">
    <source>
        <dbReference type="RefSeq" id="XP_055890632.1"/>
    </source>
</evidence>
<dbReference type="RefSeq" id="XP_055890624.1">
    <property type="nucleotide sequence ID" value="XM_056034649.1"/>
</dbReference>
<sequence>MATSDQTRKRKRGEWKKMKLENFEKMLKEQKVNDKIRKIIHEKGSEKMTLRDALPVVDLNYLMERNVDYCDIRHFFDFIDTLKSEEEMKVKKIFSDPIHGQFEVHPACEMIIDTPQFQRLRFLKKIGTCYFVFPGASHNRFEHALGVCHLAGKFVRTLRQNQPNLGITHIDMLCVQIGGLCCSIGYGPFSRLYEESFLPQVKNQSTLERRNVLMLEALLEHRPNRSGNGGSSSEQKSIKDILEVEYGLQKTDIQFIKEIIGGPSKIGTTGWPYEGRNPHKAFLYEIVYNKRNSIDAYRWDYLARDCHNMGLKNSFDHLRYMQMARVIDVDGELQICIRDKELINIHNLFYTRYLLVRTAYNHKVNCAIEMMINEAMLKSKDIIVFKSTEPKKEIKLCDCHTDMKAYTQLTDNIIFKILSYDLDKEDKDKGKEKDLKEAKELIRKVIETRDLYTCVFESNPFAQELLNIMAEPKGVGRRRKQNGKRDITKDKEIIKTKILTKVKELCTKKKKVKRNNSNVQAVNVTEKDFNVQVLHMISPTPNRGSSLNFAHFFLVPDKQESI</sequence>
<dbReference type="RefSeq" id="XP_055890633.1">
    <property type="nucleotide sequence ID" value="XM_056034658.1"/>
</dbReference>
<gene>
    <name evidence="2 3 4 5 6 7 8 9 10 11 12 13 14 15 16" type="primary">LOC106079307</name>
</gene>
<evidence type="ECO:0000313" key="16">
    <source>
        <dbReference type="RefSeq" id="XP_055890636.1"/>
    </source>
</evidence>
<evidence type="ECO:0000313" key="5">
    <source>
        <dbReference type="RefSeq" id="XP_055890624.1"/>
    </source>
</evidence>
<dbReference type="RefSeq" id="XP_055890627.1">
    <property type="nucleotide sequence ID" value="XM_056034652.1"/>
</dbReference>
<evidence type="ECO:0000313" key="4">
    <source>
        <dbReference type="RefSeq" id="XP_055890623.1"/>
    </source>
</evidence>
<reference evidence="2 3" key="1">
    <citation type="submission" date="2025-04" db="UniProtKB">
        <authorList>
            <consortium name="RefSeq"/>
        </authorList>
    </citation>
    <scope>IDENTIFICATION</scope>
</reference>
<evidence type="ECO:0000313" key="14">
    <source>
        <dbReference type="RefSeq" id="XP_055890634.1"/>
    </source>
</evidence>
<dbReference type="GeneID" id="106079307"/>
<evidence type="ECO:0000313" key="15">
    <source>
        <dbReference type="RefSeq" id="XP_055890635.1"/>
    </source>
</evidence>
<dbReference type="RefSeq" id="XP_055890632.1">
    <property type="nucleotide sequence ID" value="XM_056034657.1"/>
</dbReference>
<dbReference type="Gene3D" id="1.10.3210.10">
    <property type="entry name" value="Hypothetical protein af1432"/>
    <property type="match status" value="1"/>
</dbReference>
<proteinExistence type="predicted"/>
<accession>A0A9W3ATR1</accession>
<dbReference type="AlphaFoldDB" id="A0A9W3ATR1"/>
<evidence type="ECO:0000313" key="9">
    <source>
        <dbReference type="RefSeq" id="XP_055890629.1"/>
    </source>
</evidence>
<dbReference type="RefSeq" id="XP_055890625.1">
    <property type="nucleotide sequence ID" value="XM_056034650.1"/>
</dbReference>
<dbReference type="RefSeq" id="XP_055890623.1">
    <property type="nucleotide sequence ID" value="XM_056034648.1"/>
</dbReference>
<keyword evidence="1" id="KW-1185">Reference proteome</keyword>
<dbReference type="RefSeq" id="XP_055890631.1">
    <property type="nucleotide sequence ID" value="XM_056034656.1"/>
</dbReference>
<protein>
    <submittedName>
        <fullName evidence="2 3">Deoxynucleoside triphosphate triphosphohydrolase SAMHD1-like isoform X1</fullName>
    </submittedName>
</protein>
<evidence type="ECO:0000313" key="1">
    <source>
        <dbReference type="Proteomes" id="UP001165740"/>
    </source>
</evidence>
<evidence type="ECO:0000313" key="11">
    <source>
        <dbReference type="RefSeq" id="XP_055890631.1"/>
    </source>
</evidence>
<dbReference type="GO" id="GO:0005634">
    <property type="term" value="C:nucleus"/>
    <property type="evidence" value="ECO:0007669"/>
    <property type="project" value="TreeGrafter"/>
</dbReference>
<name>A0A9W3ATR1_BIOGL</name>
<organism evidence="1 7">
    <name type="scientific">Biomphalaria glabrata</name>
    <name type="common">Bloodfluke planorb</name>
    <name type="synonym">Freshwater snail</name>
    <dbReference type="NCBI Taxonomy" id="6526"/>
    <lineage>
        <taxon>Eukaryota</taxon>
        <taxon>Metazoa</taxon>
        <taxon>Spiralia</taxon>
        <taxon>Lophotrochozoa</taxon>
        <taxon>Mollusca</taxon>
        <taxon>Gastropoda</taxon>
        <taxon>Heterobranchia</taxon>
        <taxon>Euthyneura</taxon>
        <taxon>Panpulmonata</taxon>
        <taxon>Hygrophila</taxon>
        <taxon>Lymnaeoidea</taxon>
        <taxon>Planorbidae</taxon>
        <taxon>Biomphalaria</taxon>
    </lineage>
</organism>
<dbReference type="GO" id="GO:0006203">
    <property type="term" value="P:dGTP catabolic process"/>
    <property type="evidence" value="ECO:0007669"/>
    <property type="project" value="TreeGrafter"/>
</dbReference>
<dbReference type="RefSeq" id="XP_055890634.1">
    <property type="nucleotide sequence ID" value="XM_056034659.1"/>
</dbReference>
<dbReference type="RefSeq" id="XP_055890626.1">
    <property type="nucleotide sequence ID" value="XM_056034651.1"/>
</dbReference>
<dbReference type="PANTHER" id="PTHR11373">
    <property type="entry name" value="DEOXYNUCLEOSIDE TRIPHOSPHATE TRIPHOSPHOHYDROLASE"/>
    <property type="match status" value="1"/>
</dbReference>
<dbReference type="Proteomes" id="UP001165740">
    <property type="component" value="Chromosome 7"/>
</dbReference>
<dbReference type="RefSeq" id="XP_055890636.1">
    <property type="nucleotide sequence ID" value="XM_056034661.1"/>
</dbReference>
<dbReference type="SUPFAM" id="SSF109604">
    <property type="entry name" value="HD-domain/PDEase-like"/>
    <property type="match status" value="1"/>
</dbReference>
<evidence type="ECO:0000313" key="2">
    <source>
        <dbReference type="RefSeq" id="XP_055890621.1"/>
    </source>
</evidence>
<evidence type="ECO:0000313" key="6">
    <source>
        <dbReference type="RefSeq" id="XP_055890625.1"/>
    </source>
</evidence>
<dbReference type="RefSeq" id="XP_055890630.1">
    <property type="nucleotide sequence ID" value="XM_056034655.1"/>
</dbReference>
<dbReference type="GO" id="GO:0008832">
    <property type="term" value="F:dGTPase activity"/>
    <property type="evidence" value="ECO:0007669"/>
    <property type="project" value="TreeGrafter"/>
</dbReference>
<dbReference type="PANTHER" id="PTHR11373:SF4">
    <property type="entry name" value="DEOXYNUCLEOSIDE TRIPHOSPHATE TRIPHOSPHOHYDROLASE SAMHD1"/>
    <property type="match status" value="1"/>
</dbReference>
<evidence type="ECO:0000313" key="8">
    <source>
        <dbReference type="RefSeq" id="XP_055890627.1"/>
    </source>
</evidence>
<dbReference type="OrthoDB" id="10307177at2759"/>
<evidence type="ECO:0000313" key="10">
    <source>
        <dbReference type="RefSeq" id="XP_055890630.1"/>
    </source>
</evidence>
<evidence type="ECO:0000313" key="7">
    <source>
        <dbReference type="RefSeq" id="XP_055890626.1"/>
    </source>
</evidence>
<dbReference type="RefSeq" id="XP_055890635.1">
    <property type="nucleotide sequence ID" value="XM_056034660.1"/>
</dbReference>
<dbReference type="RefSeq" id="XP_055890622.1">
    <property type="nucleotide sequence ID" value="XM_056034647.1"/>
</dbReference>
<dbReference type="RefSeq" id="XP_055890621.1">
    <property type="nucleotide sequence ID" value="XM_056034646.1"/>
</dbReference>
<evidence type="ECO:0000313" key="3">
    <source>
        <dbReference type="RefSeq" id="XP_055890622.1"/>
    </source>
</evidence>
<evidence type="ECO:0000313" key="13">
    <source>
        <dbReference type="RefSeq" id="XP_055890633.1"/>
    </source>
</evidence>